<proteinExistence type="predicted"/>
<reference evidence="2 3" key="1">
    <citation type="submission" date="2020-06" db="EMBL/GenBank/DDBJ databases">
        <authorList>
            <person name="Grouzdev D.S."/>
        </authorList>
    </citation>
    <scope>NUCLEOTIDE SEQUENCE [LARGE SCALE GENOMIC DNA]</scope>
    <source>
        <strain evidence="2 3">HO-A22</strain>
    </source>
</reference>
<name>A0A7Y6Q873_9HYPH</name>
<accession>A0A7Y6Q873</accession>
<comment type="caution">
    <text evidence="2">The sequence shown here is derived from an EMBL/GenBank/DDBJ whole genome shotgun (WGS) entry which is preliminary data.</text>
</comment>
<feature type="domain" description="DUF6875" evidence="1">
    <location>
        <begin position="37"/>
        <end position="206"/>
    </location>
</feature>
<evidence type="ECO:0000313" key="2">
    <source>
        <dbReference type="EMBL" id="NVD40854.1"/>
    </source>
</evidence>
<dbReference type="Pfam" id="PF21780">
    <property type="entry name" value="DUF6875"/>
    <property type="match status" value="1"/>
</dbReference>
<dbReference type="EMBL" id="JABWDU010000004">
    <property type="protein sequence ID" value="NVD40854.1"/>
    <property type="molecule type" value="Genomic_DNA"/>
</dbReference>
<sequence length="216" mass="24231">MLTTMAKAIPATDGRFLGIEEVRALADGASQDSHIARLLDWVESYLMNSHPDLGRTGAVCPFTRQAAKIDTVRLAVSHARASDEDDAFTLIRGAFDALEAIPCKPTMKHFRTVIVGFPDCDDRDGIAMLKRIQRRHRFYSLARARMIGMMHAGSQDRGLWNPDFRPLRSPMPVLAIRHLVENDAPFAALHPALMVAYLARFPIKGTQRLVNHFRSR</sequence>
<protein>
    <recommendedName>
        <fullName evidence="1">DUF6875 domain-containing protein</fullName>
    </recommendedName>
</protein>
<dbReference type="RefSeq" id="WP_176354356.1">
    <property type="nucleotide sequence ID" value="NZ_JABWDU010000004.1"/>
</dbReference>
<evidence type="ECO:0000313" key="3">
    <source>
        <dbReference type="Proteomes" id="UP000520198"/>
    </source>
</evidence>
<keyword evidence="3" id="KW-1185">Reference proteome</keyword>
<organism evidence="2 3">
    <name type="scientific">Ensifer oleiphilus</name>
    <dbReference type="NCBI Taxonomy" id="2742698"/>
    <lineage>
        <taxon>Bacteria</taxon>
        <taxon>Pseudomonadati</taxon>
        <taxon>Pseudomonadota</taxon>
        <taxon>Alphaproteobacteria</taxon>
        <taxon>Hyphomicrobiales</taxon>
        <taxon>Rhizobiaceae</taxon>
        <taxon>Sinorhizobium/Ensifer group</taxon>
        <taxon>Ensifer</taxon>
    </lineage>
</organism>
<dbReference type="InterPro" id="IPR049240">
    <property type="entry name" value="DUF6875"/>
</dbReference>
<dbReference type="Proteomes" id="UP000520198">
    <property type="component" value="Unassembled WGS sequence"/>
</dbReference>
<evidence type="ECO:0000259" key="1">
    <source>
        <dbReference type="Pfam" id="PF21780"/>
    </source>
</evidence>
<gene>
    <name evidence="2" type="ORF">HT585_18435</name>
</gene>
<dbReference type="AlphaFoldDB" id="A0A7Y6Q873"/>